<gene>
    <name evidence="1" type="ORF">NLI96_g9584</name>
</gene>
<reference evidence="1" key="1">
    <citation type="submission" date="2022-07" db="EMBL/GenBank/DDBJ databases">
        <title>Genome Sequence of Physisporinus lineatus.</title>
        <authorList>
            <person name="Buettner E."/>
        </authorList>
    </citation>
    <scope>NUCLEOTIDE SEQUENCE</scope>
    <source>
        <strain evidence="1">VT162</strain>
    </source>
</reference>
<accession>A0AAD5YA20</accession>
<comment type="caution">
    <text evidence="1">The sequence shown here is derived from an EMBL/GenBank/DDBJ whole genome shotgun (WGS) entry which is preliminary data.</text>
</comment>
<name>A0AAD5YA20_9APHY</name>
<dbReference type="Proteomes" id="UP001212997">
    <property type="component" value="Unassembled WGS sequence"/>
</dbReference>
<evidence type="ECO:0000313" key="2">
    <source>
        <dbReference type="Proteomes" id="UP001212997"/>
    </source>
</evidence>
<protein>
    <submittedName>
        <fullName evidence="1">Uncharacterized protein</fullName>
    </submittedName>
</protein>
<dbReference type="AlphaFoldDB" id="A0AAD5YA20"/>
<organism evidence="1 2">
    <name type="scientific">Meripilus lineatus</name>
    <dbReference type="NCBI Taxonomy" id="2056292"/>
    <lineage>
        <taxon>Eukaryota</taxon>
        <taxon>Fungi</taxon>
        <taxon>Dikarya</taxon>
        <taxon>Basidiomycota</taxon>
        <taxon>Agaricomycotina</taxon>
        <taxon>Agaricomycetes</taxon>
        <taxon>Polyporales</taxon>
        <taxon>Meripilaceae</taxon>
        <taxon>Meripilus</taxon>
    </lineage>
</organism>
<dbReference type="EMBL" id="JANAWD010000491">
    <property type="protein sequence ID" value="KAJ3478698.1"/>
    <property type="molecule type" value="Genomic_DNA"/>
</dbReference>
<sequence length="204" mass="22709">MRGLWSPGKHPSHTVHIDDVAGALWACAEWMSDKGRVEADALAGEEILFKNDKIKVREVEGAAAPEKKCIAPLFNIEDDSQVTMAGLGNIVTSYFGTTFGFYGTVMGIMARFKLEDVVEEINEAHVGQWTTMITTSSPPIPNTHFTAYMDLYQLRKHVIAFSADKLKNIVGYQLKRPEINHETIGEIIEKLKEEGSWPNLEVAS</sequence>
<evidence type="ECO:0000313" key="1">
    <source>
        <dbReference type="EMBL" id="KAJ3478698.1"/>
    </source>
</evidence>
<proteinExistence type="predicted"/>
<keyword evidence="2" id="KW-1185">Reference proteome</keyword>